<proteinExistence type="predicted"/>
<dbReference type="Proteomes" id="UP000664859">
    <property type="component" value="Unassembled WGS sequence"/>
</dbReference>
<feature type="non-terminal residue" evidence="2">
    <location>
        <position position="129"/>
    </location>
</feature>
<dbReference type="AlphaFoldDB" id="A0A835YQ81"/>
<feature type="compositionally biased region" description="Basic residues" evidence="1">
    <location>
        <begin position="40"/>
        <end position="51"/>
    </location>
</feature>
<protein>
    <submittedName>
        <fullName evidence="2">Uncharacterized protein</fullName>
    </submittedName>
</protein>
<dbReference type="EMBL" id="JAFCMP010000454">
    <property type="protein sequence ID" value="KAG5179581.1"/>
    <property type="molecule type" value="Genomic_DNA"/>
</dbReference>
<accession>A0A835YQ81</accession>
<name>A0A835YQ81_9STRA</name>
<feature type="region of interest" description="Disordered" evidence="1">
    <location>
        <begin position="1"/>
        <end position="113"/>
    </location>
</feature>
<evidence type="ECO:0000313" key="2">
    <source>
        <dbReference type="EMBL" id="KAG5179581.1"/>
    </source>
</evidence>
<feature type="compositionally biased region" description="Basic and acidic residues" evidence="1">
    <location>
        <begin position="30"/>
        <end position="39"/>
    </location>
</feature>
<feature type="compositionally biased region" description="Low complexity" evidence="1">
    <location>
        <begin position="62"/>
        <end position="92"/>
    </location>
</feature>
<comment type="caution">
    <text evidence="2">The sequence shown here is derived from an EMBL/GenBank/DDBJ whole genome shotgun (WGS) entry which is preliminary data.</text>
</comment>
<evidence type="ECO:0000313" key="3">
    <source>
        <dbReference type="Proteomes" id="UP000664859"/>
    </source>
</evidence>
<keyword evidence="3" id="KW-1185">Reference proteome</keyword>
<gene>
    <name evidence="2" type="ORF">JKP88DRAFT_268875</name>
</gene>
<organism evidence="2 3">
    <name type="scientific">Tribonema minus</name>
    <dbReference type="NCBI Taxonomy" id="303371"/>
    <lineage>
        <taxon>Eukaryota</taxon>
        <taxon>Sar</taxon>
        <taxon>Stramenopiles</taxon>
        <taxon>Ochrophyta</taxon>
        <taxon>PX clade</taxon>
        <taxon>Xanthophyceae</taxon>
        <taxon>Tribonematales</taxon>
        <taxon>Tribonemataceae</taxon>
        <taxon>Tribonema</taxon>
    </lineage>
</organism>
<evidence type="ECO:0000256" key="1">
    <source>
        <dbReference type="SAM" id="MobiDB-lite"/>
    </source>
</evidence>
<sequence>MARVQNQWQSNGVTDGEIERRNRCPSRPRTGFDGREGAPQRRRRRRQRQRRNGTVAQPATPALLRIAAQHQRQQRAAPAGSLSAASLHGKAAQHGGSRAADDGPVSATAAVKPQRYQMHRQLAVAHNAA</sequence>
<reference evidence="2" key="1">
    <citation type="submission" date="2021-02" db="EMBL/GenBank/DDBJ databases">
        <title>First Annotated Genome of the Yellow-green Alga Tribonema minus.</title>
        <authorList>
            <person name="Mahan K.M."/>
        </authorList>
    </citation>
    <scope>NUCLEOTIDE SEQUENCE</scope>
    <source>
        <strain evidence="2">UTEX B ZZ1240</strain>
    </source>
</reference>
<feature type="compositionally biased region" description="Polar residues" evidence="1">
    <location>
        <begin position="1"/>
        <end position="13"/>
    </location>
</feature>